<comment type="caution">
    <text evidence="2">The sequence shown here is derived from an EMBL/GenBank/DDBJ whole genome shotgun (WGS) entry which is preliminary data.</text>
</comment>
<accession>X6MJU3</accession>
<protein>
    <submittedName>
        <fullName evidence="2">Uncharacterized protein</fullName>
    </submittedName>
</protein>
<gene>
    <name evidence="2" type="ORF">RFI_23641</name>
</gene>
<sequence length="103" mass="11690">MRNISKDEGSQTGGTSGNQNLESKINDEIDRQLAQNRSQMSLLDHDKDSAFGGHTILYVGDVVSKRVQLMQSIRKQYFAEVETKTKEEAEEVEEEDTKVKIKE</sequence>
<proteinExistence type="predicted"/>
<dbReference type="EMBL" id="ASPP01020421">
    <property type="protein sequence ID" value="ETO13727.1"/>
    <property type="molecule type" value="Genomic_DNA"/>
</dbReference>
<dbReference type="AlphaFoldDB" id="X6MJU3"/>
<name>X6MJU3_RETFI</name>
<keyword evidence="3" id="KW-1185">Reference proteome</keyword>
<reference evidence="2 3" key="1">
    <citation type="journal article" date="2013" name="Curr. Biol.">
        <title>The Genome of the Foraminiferan Reticulomyxa filosa.</title>
        <authorList>
            <person name="Glockner G."/>
            <person name="Hulsmann N."/>
            <person name="Schleicher M."/>
            <person name="Noegel A.A."/>
            <person name="Eichinger L."/>
            <person name="Gallinger C."/>
            <person name="Pawlowski J."/>
            <person name="Sierra R."/>
            <person name="Euteneuer U."/>
            <person name="Pillet L."/>
            <person name="Moustafa A."/>
            <person name="Platzer M."/>
            <person name="Groth M."/>
            <person name="Szafranski K."/>
            <person name="Schliwa M."/>
        </authorList>
    </citation>
    <scope>NUCLEOTIDE SEQUENCE [LARGE SCALE GENOMIC DNA]</scope>
</reference>
<evidence type="ECO:0000313" key="2">
    <source>
        <dbReference type="EMBL" id="ETO13727.1"/>
    </source>
</evidence>
<feature type="region of interest" description="Disordered" evidence="1">
    <location>
        <begin position="1"/>
        <end position="25"/>
    </location>
</feature>
<evidence type="ECO:0000313" key="3">
    <source>
        <dbReference type="Proteomes" id="UP000023152"/>
    </source>
</evidence>
<dbReference type="Proteomes" id="UP000023152">
    <property type="component" value="Unassembled WGS sequence"/>
</dbReference>
<organism evidence="2 3">
    <name type="scientific">Reticulomyxa filosa</name>
    <dbReference type="NCBI Taxonomy" id="46433"/>
    <lineage>
        <taxon>Eukaryota</taxon>
        <taxon>Sar</taxon>
        <taxon>Rhizaria</taxon>
        <taxon>Retaria</taxon>
        <taxon>Foraminifera</taxon>
        <taxon>Monothalamids</taxon>
        <taxon>Reticulomyxidae</taxon>
        <taxon>Reticulomyxa</taxon>
    </lineage>
</organism>
<evidence type="ECO:0000256" key="1">
    <source>
        <dbReference type="SAM" id="MobiDB-lite"/>
    </source>
</evidence>